<feature type="compositionally biased region" description="Basic and acidic residues" evidence="4">
    <location>
        <begin position="414"/>
        <end position="439"/>
    </location>
</feature>
<dbReference type="AlphaFoldDB" id="E4YVQ6"/>
<organism evidence="5">
    <name type="scientific">Oikopleura dioica</name>
    <name type="common">Tunicate</name>
    <dbReference type="NCBI Taxonomy" id="34765"/>
    <lineage>
        <taxon>Eukaryota</taxon>
        <taxon>Metazoa</taxon>
        <taxon>Chordata</taxon>
        <taxon>Tunicata</taxon>
        <taxon>Appendicularia</taxon>
        <taxon>Copelata</taxon>
        <taxon>Oikopleuridae</taxon>
        <taxon>Oikopleura</taxon>
    </lineage>
</organism>
<gene>
    <name evidence="5" type="ORF">GSOID_T00020113001</name>
</gene>
<proteinExistence type="inferred from homology"/>
<feature type="compositionally biased region" description="Polar residues" evidence="4">
    <location>
        <begin position="525"/>
        <end position="544"/>
    </location>
</feature>
<keyword evidence="3" id="KW-0539">Nucleus</keyword>
<dbReference type="EMBL" id="FN655568">
    <property type="protein sequence ID" value="CBY39541.1"/>
    <property type="molecule type" value="Genomic_DNA"/>
</dbReference>
<evidence type="ECO:0000256" key="3">
    <source>
        <dbReference type="ARBA" id="ARBA00023242"/>
    </source>
</evidence>
<protein>
    <recommendedName>
        <fullName evidence="6">U4/U6.U5 tri-snRNP-associated protein 1</fullName>
    </recommendedName>
</protein>
<evidence type="ECO:0000313" key="5">
    <source>
        <dbReference type="EMBL" id="CBY39541.1"/>
    </source>
</evidence>
<dbReference type="GO" id="GO:0046540">
    <property type="term" value="C:U4/U6 x U5 tri-snRNP complex"/>
    <property type="evidence" value="ECO:0007669"/>
    <property type="project" value="TreeGrafter"/>
</dbReference>
<comment type="subcellular location">
    <subcellularLocation>
        <location evidence="1">Nucleus</location>
    </subcellularLocation>
</comment>
<evidence type="ECO:0008006" key="6">
    <source>
        <dbReference type="Google" id="ProtNLM"/>
    </source>
</evidence>
<dbReference type="PANTHER" id="PTHR14152:SF5">
    <property type="entry name" value="U4_U6.U5 TRI-SNRNP-ASSOCIATED PROTEIN 1"/>
    <property type="match status" value="1"/>
</dbReference>
<feature type="region of interest" description="Disordered" evidence="4">
    <location>
        <begin position="305"/>
        <end position="354"/>
    </location>
</feature>
<feature type="compositionally biased region" description="Basic and acidic residues" evidence="4">
    <location>
        <begin position="305"/>
        <end position="326"/>
    </location>
</feature>
<dbReference type="InterPro" id="IPR005011">
    <property type="entry name" value="SNU66/SART1"/>
</dbReference>
<accession>E4YVQ6</accession>
<sequence>MQDEERAARYVKDVKDSKKIDKTGYNPMEKYDDDAMEMEALGMGKDLLLSKYNETIEGEKKKKFTIGKDGAISTAAMEMRKQMREELAKRCINLNDIKSKLANDYQTPEEANAFKKRKKKVKKVRQKKGIELMDDTLERRDFETDVFATDHGSRKRKAVVVKNDDNKMEVEPAIKDEVEITEEELQATLNAAAKNVNDSLKNETDVKSEPKDGFNVIEDAVKKDVVVNSALARTRRLLKSKAKMEMADPAALLKARISKLSEKYKEPDNMEGIDEKDVKSEIVLNDVDEFCRAVGQANAEKIHEREKELKYEQREREREANGKKDDSDDDGIDIDAILAEQNGMPEKKKINDQELDGVEKEPLAGRGLAAALRVAFQKGYVDGKLATKPGSVAVDGKHKERISAKGYLHEDKNRVDHLDKYASDKYRRETGRGPGERSKGSLMPFNEKRGYNPIVSVEHIDELGRAKTQKESFRDLSHKFHGKTSGKMKQEKRAKRIDEDQAMLRMSSTDTPLNTVEMMRRKQKQTSSAFISLTGGSMLSSEKK</sequence>
<dbReference type="GO" id="GO:0045292">
    <property type="term" value="P:mRNA cis splicing, via spliceosome"/>
    <property type="evidence" value="ECO:0007669"/>
    <property type="project" value="TreeGrafter"/>
</dbReference>
<dbReference type="Proteomes" id="UP000011014">
    <property type="component" value="Unassembled WGS sequence"/>
</dbReference>
<feature type="compositionally biased region" description="Basic and acidic residues" evidence="4">
    <location>
        <begin position="345"/>
        <end position="354"/>
    </location>
</feature>
<feature type="region of interest" description="Disordered" evidence="4">
    <location>
        <begin position="521"/>
        <end position="544"/>
    </location>
</feature>
<dbReference type="PANTHER" id="PTHR14152">
    <property type="entry name" value="SQUAMOUS CELL CARCINOMA ANTIGEN RECOGNISED BY CYTOTOXIC T LYMPHOCYTES"/>
    <property type="match status" value="1"/>
</dbReference>
<name>E4YVQ6_OIKDI</name>
<evidence type="ECO:0000256" key="2">
    <source>
        <dbReference type="ARBA" id="ARBA00006076"/>
    </source>
</evidence>
<comment type="similarity">
    <text evidence="2">Belongs to the SNU66/SART1 family.</text>
</comment>
<reference evidence="5" key="1">
    <citation type="journal article" date="2010" name="Science">
        <title>Plasticity of animal genome architecture unmasked by rapid evolution of a pelagic tunicate.</title>
        <authorList>
            <person name="Denoeud F."/>
            <person name="Henriet S."/>
            <person name="Mungpakdee S."/>
            <person name="Aury J.M."/>
            <person name="Da Silva C."/>
            <person name="Brinkmann H."/>
            <person name="Mikhaleva J."/>
            <person name="Olsen L.C."/>
            <person name="Jubin C."/>
            <person name="Canestro C."/>
            <person name="Bouquet J.M."/>
            <person name="Danks G."/>
            <person name="Poulain J."/>
            <person name="Campsteijn C."/>
            <person name="Adamski M."/>
            <person name="Cross I."/>
            <person name="Yadetie F."/>
            <person name="Muffato M."/>
            <person name="Louis A."/>
            <person name="Butcher S."/>
            <person name="Tsagkogeorga G."/>
            <person name="Konrad A."/>
            <person name="Singh S."/>
            <person name="Jensen M.F."/>
            <person name="Cong E.H."/>
            <person name="Eikeseth-Otteraa H."/>
            <person name="Noel B."/>
            <person name="Anthouard V."/>
            <person name="Porcel B.M."/>
            <person name="Kachouri-Lafond R."/>
            <person name="Nishino A."/>
            <person name="Ugolini M."/>
            <person name="Chourrout P."/>
            <person name="Nishida H."/>
            <person name="Aasland R."/>
            <person name="Huzurbazar S."/>
            <person name="Westhof E."/>
            <person name="Delsuc F."/>
            <person name="Lehrach H."/>
            <person name="Reinhardt R."/>
            <person name="Weissenbach J."/>
            <person name="Roy S.W."/>
            <person name="Artiguenave F."/>
            <person name="Postlethwait J.H."/>
            <person name="Manak J.R."/>
            <person name="Thompson E.M."/>
            <person name="Jaillon O."/>
            <person name="Du Pasquier L."/>
            <person name="Boudinot P."/>
            <person name="Liberles D.A."/>
            <person name="Volff J.N."/>
            <person name="Philippe H."/>
            <person name="Lenhard B."/>
            <person name="Roest Crollius H."/>
            <person name="Wincker P."/>
            <person name="Chourrout D."/>
        </authorList>
    </citation>
    <scope>NUCLEOTIDE SEQUENCE [LARGE SCALE GENOMIC DNA]</scope>
</reference>
<dbReference type="Pfam" id="PF03343">
    <property type="entry name" value="SART-1"/>
    <property type="match status" value="1"/>
</dbReference>
<feature type="region of interest" description="Disordered" evidence="4">
    <location>
        <begin position="414"/>
        <end position="448"/>
    </location>
</feature>
<feature type="compositionally biased region" description="Basic and acidic residues" evidence="4">
    <location>
        <begin position="466"/>
        <end position="478"/>
    </location>
</feature>
<feature type="region of interest" description="Disordered" evidence="4">
    <location>
        <begin position="466"/>
        <end position="493"/>
    </location>
</feature>
<dbReference type="GO" id="GO:0000481">
    <property type="term" value="P:maturation of 5S rRNA"/>
    <property type="evidence" value="ECO:0007669"/>
    <property type="project" value="TreeGrafter"/>
</dbReference>
<evidence type="ECO:0000256" key="4">
    <source>
        <dbReference type="SAM" id="MobiDB-lite"/>
    </source>
</evidence>
<evidence type="ECO:0000256" key="1">
    <source>
        <dbReference type="ARBA" id="ARBA00004123"/>
    </source>
</evidence>